<feature type="compositionally biased region" description="Polar residues" evidence="8">
    <location>
        <begin position="252"/>
        <end position="261"/>
    </location>
</feature>
<evidence type="ECO:0000256" key="4">
    <source>
        <dbReference type="ARBA" id="ARBA00022679"/>
    </source>
</evidence>
<evidence type="ECO:0000256" key="7">
    <source>
        <dbReference type="ARBA" id="ARBA00022840"/>
    </source>
</evidence>
<evidence type="ECO:0000313" key="11">
    <source>
        <dbReference type="EMBL" id="KAJ3044967.1"/>
    </source>
</evidence>
<dbReference type="Gene3D" id="1.10.510.10">
    <property type="entry name" value="Transferase(Phosphotransferase) domain 1"/>
    <property type="match status" value="2"/>
</dbReference>
<feature type="domain" description="Protein kinase" evidence="9">
    <location>
        <begin position="295"/>
        <end position="592"/>
    </location>
</feature>
<comment type="caution">
    <text evidence="11">The sequence shown here is derived from an EMBL/GenBank/DDBJ whole genome shotgun (WGS) entry which is preliminary data.</text>
</comment>
<dbReference type="InterPro" id="IPR000719">
    <property type="entry name" value="Prot_kinase_dom"/>
</dbReference>
<dbReference type="PROSITE" id="PS00108">
    <property type="entry name" value="PROTEIN_KINASE_ST"/>
    <property type="match status" value="1"/>
</dbReference>
<reference evidence="11" key="1">
    <citation type="submission" date="2020-05" db="EMBL/GenBank/DDBJ databases">
        <title>Phylogenomic resolution of chytrid fungi.</title>
        <authorList>
            <person name="Stajich J.E."/>
            <person name="Amses K."/>
            <person name="Simmons R."/>
            <person name="Seto K."/>
            <person name="Myers J."/>
            <person name="Bonds A."/>
            <person name="Quandt C.A."/>
            <person name="Barry K."/>
            <person name="Liu P."/>
            <person name="Grigoriev I."/>
            <person name="Longcore J.E."/>
            <person name="James T.Y."/>
        </authorList>
    </citation>
    <scope>NUCLEOTIDE SEQUENCE</scope>
    <source>
        <strain evidence="11">JEL0318</strain>
    </source>
</reference>
<dbReference type="GO" id="GO:0004674">
    <property type="term" value="F:protein serine/threonine kinase activity"/>
    <property type="evidence" value="ECO:0007669"/>
    <property type="project" value="UniProtKB-KW"/>
</dbReference>
<dbReference type="SUPFAM" id="SSF56112">
    <property type="entry name" value="Protein kinase-like (PK-like)"/>
    <property type="match status" value="1"/>
</dbReference>
<dbReference type="PROSITE" id="PS50011">
    <property type="entry name" value="PROTEIN_KINASE_DOM"/>
    <property type="match status" value="1"/>
</dbReference>
<dbReference type="SMART" id="SM00220">
    <property type="entry name" value="S_TKc"/>
    <property type="match status" value="1"/>
</dbReference>
<evidence type="ECO:0000256" key="2">
    <source>
        <dbReference type="ARBA" id="ARBA00012513"/>
    </source>
</evidence>
<dbReference type="AlphaFoldDB" id="A0AAD5S4H7"/>
<name>A0AAD5S4H7_9FUNG</name>
<feature type="region of interest" description="Disordered" evidence="8">
    <location>
        <begin position="248"/>
        <end position="278"/>
    </location>
</feature>
<keyword evidence="12" id="KW-1185">Reference proteome</keyword>
<keyword evidence="5" id="KW-0547">Nucleotide-binding</keyword>
<organism evidence="11 12">
    <name type="scientific">Rhizophlyctis rosea</name>
    <dbReference type="NCBI Taxonomy" id="64517"/>
    <lineage>
        <taxon>Eukaryota</taxon>
        <taxon>Fungi</taxon>
        <taxon>Fungi incertae sedis</taxon>
        <taxon>Chytridiomycota</taxon>
        <taxon>Chytridiomycota incertae sedis</taxon>
        <taxon>Chytridiomycetes</taxon>
        <taxon>Rhizophlyctidales</taxon>
        <taxon>Rhizophlyctidaceae</taxon>
        <taxon>Rhizophlyctis</taxon>
    </lineage>
</organism>
<feature type="region of interest" description="Disordered" evidence="8">
    <location>
        <begin position="642"/>
        <end position="666"/>
    </location>
</feature>
<dbReference type="EC" id="2.7.11.1" evidence="2"/>
<evidence type="ECO:0000256" key="6">
    <source>
        <dbReference type="ARBA" id="ARBA00022777"/>
    </source>
</evidence>
<keyword evidence="6 11" id="KW-0418">Kinase</keyword>
<dbReference type="PANTHER" id="PTHR45637">
    <property type="entry name" value="FLIPPASE KINASE 1-RELATED"/>
    <property type="match status" value="1"/>
</dbReference>
<protein>
    <recommendedName>
        <fullName evidence="2">non-specific serine/threonine protein kinase</fullName>
        <ecNumber evidence="2">2.7.11.1</ecNumber>
    </recommendedName>
</protein>
<gene>
    <name evidence="11" type="primary">NRC2</name>
    <name evidence="11" type="ORF">HK097_001322</name>
</gene>
<keyword evidence="3 11" id="KW-0723">Serine/threonine-protein kinase</keyword>
<dbReference type="InterPro" id="IPR000961">
    <property type="entry name" value="AGC-kinase_C"/>
</dbReference>
<sequence length="666" mass="73300">MNRDLGPPQGRELNKKRSLIFRMGSMAKETQGKLASMFANGKESAGVHHLRRSASTLSLSSMGSPEMRSVNKFNGTFAGTSNGAPPQNPPTDNSSVHSSVMSGTSTKMLLGFGRKHPKDLSQPHLPQSKYPHAAEAADTNGIHHIDSASVSSSGTYHSRRRARSDPANNGDLSMQRTSESISSSDEGYEGSGDFSVGGNSSKYDYPPVFGHHGVGSHQFGGMAGAAGGSTRTVKKKGSLWSIKPVREEQEIPDTSSQTDVASTHTGRSTTRHRFGRSQSQSSIKISDVEVKPSSFIKHRLIGKGDVGKVYLVEKKSNGRLYAMKVLSKQEMIKRNKIKRVLAEQEILATSNHPFIVTLYHSFQSEDYLYFIMEYCCGGEFFRALQTRPGKCLVEKDARFYAAEVICAIEYLHLMGFIYRDLKPENILLHQTGHIMLTDFDLSKPSDQAGAPAIVKSGFSSDMGLLQNLQFQLGSATAIDTRSCTANIRTNSFVGTEEYIAPEVIKGCGHTSAVDWWTLGILLYEMLYSTTPFKGFNRNSTFSNILHNDVTFPDKPEVSSVCKNLIKKLLNKDEDRRLGSRAGASDVKSHPFFRGINWALLRHQEPPIIPVVRDPKDTSNFRSIEESFELDLNGEEMVGELGIGGAGGENPFESFESVTLHHADDRR</sequence>
<proteinExistence type="inferred from homology"/>
<dbReference type="CDD" id="cd05574">
    <property type="entry name" value="STKc_phototropin_like"/>
    <property type="match status" value="1"/>
</dbReference>
<dbReference type="SMART" id="SM00133">
    <property type="entry name" value="S_TK_X"/>
    <property type="match status" value="1"/>
</dbReference>
<evidence type="ECO:0000256" key="5">
    <source>
        <dbReference type="ARBA" id="ARBA00022741"/>
    </source>
</evidence>
<evidence type="ECO:0000256" key="1">
    <source>
        <dbReference type="ARBA" id="ARBA00009903"/>
    </source>
</evidence>
<dbReference type="PROSITE" id="PS51285">
    <property type="entry name" value="AGC_KINASE_CTER"/>
    <property type="match status" value="1"/>
</dbReference>
<keyword evidence="7" id="KW-0067">ATP-binding</keyword>
<dbReference type="EMBL" id="JADGJD010001259">
    <property type="protein sequence ID" value="KAJ3044967.1"/>
    <property type="molecule type" value="Genomic_DNA"/>
</dbReference>
<feature type="compositionally biased region" description="Polar residues" evidence="8">
    <location>
        <begin position="166"/>
        <end position="177"/>
    </location>
</feature>
<dbReference type="Gene3D" id="3.30.200.20">
    <property type="entry name" value="Phosphorylase Kinase, domain 1"/>
    <property type="match status" value="2"/>
</dbReference>
<feature type="domain" description="AGC-kinase C-terminal" evidence="10">
    <location>
        <begin position="593"/>
        <end position="666"/>
    </location>
</feature>
<accession>A0AAD5S4H7</accession>
<dbReference type="FunFam" id="3.30.200.20:FF:001236">
    <property type="entry name" value="AGC/RSK protein kinase"/>
    <property type="match status" value="1"/>
</dbReference>
<dbReference type="Proteomes" id="UP001212841">
    <property type="component" value="Unassembled WGS sequence"/>
</dbReference>
<comment type="similarity">
    <text evidence="1">Belongs to the protein kinase superfamily. AGC Ser/Thr protein kinase family.</text>
</comment>
<evidence type="ECO:0000256" key="3">
    <source>
        <dbReference type="ARBA" id="ARBA00022527"/>
    </source>
</evidence>
<evidence type="ECO:0000313" key="12">
    <source>
        <dbReference type="Proteomes" id="UP001212841"/>
    </source>
</evidence>
<keyword evidence="4" id="KW-0808">Transferase</keyword>
<feature type="region of interest" description="Disordered" evidence="8">
    <location>
        <begin position="74"/>
        <end position="195"/>
    </location>
</feature>
<dbReference type="InterPro" id="IPR008271">
    <property type="entry name" value="Ser/Thr_kinase_AS"/>
</dbReference>
<dbReference type="InterPro" id="IPR011009">
    <property type="entry name" value="Kinase-like_dom_sf"/>
</dbReference>
<feature type="compositionally biased region" description="Low complexity" evidence="8">
    <location>
        <begin position="94"/>
        <end position="106"/>
    </location>
</feature>
<dbReference type="Pfam" id="PF00069">
    <property type="entry name" value="Pkinase"/>
    <property type="match status" value="2"/>
</dbReference>
<evidence type="ECO:0000259" key="9">
    <source>
        <dbReference type="PROSITE" id="PS50011"/>
    </source>
</evidence>
<dbReference type="GO" id="GO:0005524">
    <property type="term" value="F:ATP binding"/>
    <property type="evidence" value="ECO:0007669"/>
    <property type="project" value="UniProtKB-KW"/>
</dbReference>
<evidence type="ECO:0000256" key="8">
    <source>
        <dbReference type="SAM" id="MobiDB-lite"/>
    </source>
</evidence>
<feature type="compositionally biased region" description="Polar residues" evidence="8">
    <location>
        <begin position="74"/>
        <end position="93"/>
    </location>
</feature>
<evidence type="ECO:0000259" key="10">
    <source>
        <dbReference type="PROSITE" id="PS51285"/>
    </source>
</evidence>